<comment type="subcellular location">
    <subcellularLocation>
        <location evidence="1">Membrane</location>
    </subcellularLocation>
</comment>
<feature type="domain" description="VWFD" evidence="6">
    <location>
        <begin position="1497"/>
        <end position="1672"/>
    </location>
</feature>
<dbReference type="Gene3D" id="2.10.25.10">
    <property type="entry name" value="Laminin"/>
    <property type="match status" value="5"/>
</dbReference>
<protein>
    <submittedName>
        <fullName evidence="8">IgGFc-binding protein-like</fullName>
    </submittedName>
</protein>
<dbReference type="InterPro" id="IPR025615">
    <property type="entry name" value="TILa_dom"/>
</dbReference>
<dbReference type="OrthoDB" id="6236007at2759"/>
<feature type="domain" description="VWFD" evidence="6">
    <location>
        <begin position="942"/>
        <end position="1120"/>
    </location>
</feature>
<dbReference type="InterPro" id="IPR002919">
    <property type="entry name" value="TIL_dom"/>
</dbReference>
<evidence type="ECO:0000256" key="5">
    <source>
        <dbReference type="ARBA" id="ARBA00023180"/>
    </source>
</evidence>
<keyword evidence="5" id="KW-0325">Glycoprotein</keyword>
<evidence type="ECO:0000313" key="8">
    <source>
        <dbReference type="RefSeq" id="XP_026082980.1"/>
    </source>
</evidence>
<gene>
    <name evidence="8" type="primary">LOC113058948</name>
</gene>
<dbReference type="GO" id="GO:0016020">
    <property type="term" value="C:membrane"/>
    <property type="evidence" value="ECO:0007669"/>
    <property type="project" value="UniProtKB-SubCell"/>
</dbReference>
<dbReference type="SUPFAM" id="SSF57184">
    <property type="entry name" value="Growth factor receptor domain"/>
    <property type="match status" value="1"/>
</dbReference>
<reference evidence="8" key="1">
    <citation type="submission" date="2025-08" db="UniProtKB">
        <authorList>
            <consortium name="RefSeq"/>
        </authorList>
    </citation>
    <scope>IDENTIFICATION</scope>
    <source>
        <strain evidence="8">Wakin</strain>
        <tissue evidence="8">Muscle</tissue>
    </source>
</reference>
<keyword evidence="2" id="KW-0732">Signal</keyword>
<dbReference type="GeneID" id="113058948"/>
<dbReference type="FunFam" id="2.10.25.10:FF:000055">
    <property type="entry name" value="alpha-tectorin isoform X1"/>
    <property type="match status" value="4"/>
</dbReference>
<keyword evidence="3" id="KW-0472">Membrane</keyword>
<evidence type="ECO:0000256" key="2">
    <source>
        <dbReference type="ARBA" id="ARBA00022729"/>
    </source>
</evidence>
<evidence type="ECO:0000313" key="7">
    <source>
        <dbReference type="Proteomes" id="UP000515129"/>
    </source>
</evidence>
<accession>A0A6P6LED5</accession>
<dbReference type="RefSeq" id="XP_026082980.1">
    <property type="nucleotide sequence ID" value="XM_026227195.1"/>
</dbReference>
<dbReference type="InterPro" id="IPR014853">
    <property type="entry name" value="VWF/SSPO/ZAN-like_Cys-rich_dom"/>
</dbReference>
<dbReference type="SMART" id="SM00216">
    <property type="entry name" value="VWD"/>
    <property type="match status" value="5"/>
</dbReference>
<feature type="domain" description="VWFD" evidence="6">
    <location>
        <begin position="549"/>
        <end position="730"/>
    </location>
</feature>
<dbReference type="Pfam" id="PF12714">
    <property type="entry name" value="TILa"/>
    <property type="match status" value="1"/>
</dbReference>
<name>A0A6P6LED5_CARAU</name>
<sequence>MGVQCPVHSHYELCGSGCEVTCHSLAPPTGCRSPCMEGCVCDDGYIRSGDRCVPFSQCGCLYGNRYYFLYQQFYPGNNCEEVCMCLPDGQVVCKKSSCGPYERCELVDGVQRCKPIRQAICEASGDPHYVSFDGLRFDFQGTCTYILSQSCGLEQTNLTHFSIQVKNERWWPNRYHKVSVTQQVALTVYGSTIILRQNEPQILDSNMTPFPQVNGVLTNLPYSSSSLNGPLVQAYKEGIYYIIKTGFGLYVTYDLSYHVTVTIPDNYSNKTCGLCGNFDGIPSNDFRLPDGNITQDVNVFGRAWKVDVPGVMCEDGCEGDTCVDCDLRLKAIFEKPPYCGVLVDPNGPFAACHAVLNPSVYLNDCVFDTCASDGSIRVVCDSVARYAFSCRRAGVVIQRWRTDNFCPMSCPAHSHYEPCTDVCSSACPGLTTIIQCPKTCTEGCACDEGYMFDGQQCTEHQQCGCYQQGRKYTAGEVVYLDQCQQKCQCDPVNGLTCERANCPNGTQCFLRAGMWGCFYPDPCQDLHCREKETCGFEHGNAVCVPQYNSTCWAWGDPHYHTFDGHEYNFQGTCKHILSKTCGNLSGLVPFSVTQSNENRGNPDVSYVREVEVTVYGSTFTMVNHHTGQIMVDGLWFYLPLDHLDGQVRVRQSGNAALLETNFGLRVSYTWGWRVDLHLPSSYYGVVCGLCGNFNGNGGDEWRDPAGVLLPSLYQWAKSWTAEDSITSACHDGCETNCPVCSSDLLALYETDTFCGVLTSTGQGVFSACHAKVNPQAFQQSCVYDLCFNNGDRRLLCQALETYVDLCRREGVIITDWRQKLNCSMSCPHNSHYEGCASPCPATCPYPNQQPNCTGTCVEACVCDSGFVLSAGNCVPTSQCGCFYEGAYYQQGQTFWADERCHLLCKCDRNLSAVVCRESSCAVGESCSIVNGSRSCQPVSRSATCTGSGDPHYRTFDGFRFDFQGTCVYQLAALCLYNASLVPFNVTVKNDHRGNGAVSFTNTVNVTVNGFTITLTREHPYQLLFDGQLAELPFWIQDVFVVVRSGNIAVVKTNFGLQVTFDWSNVVSVTLPYNYSSAVCGLCGNFNGVVQDDLVMHNGMMAPNASSLGQSWQVAATAGCSSAGCLGAGCSTCTATQRENAQRYSPSCPPNSHYNPCAPGCTETCVNLSVHNCSRPCAEACQCDRGYILSGQTCVNNGFFTLPSSFGHQVTINQVGQSVQVQTDFGLRVLYDASYHAEVYVPSNYQGRMCGLCGNYNGNPADDFLLPNGTQSASVDAFGQTWALPATDVQCGGVSSPQQCDQTKAERYRRDDACGLMAAVTGPFSACHDQLNPEQHLINCVFDMCVTDGDRAILCENLQAYAITCQQAGIQIMPWRNSSFCPMDCPANSHYAQCSNNCVNTCASLSGSVNNCPDVCMEGCQCDEGWLSDGDACVPVGDCGCVHTGKYLKLGEVLVTDTCDMKCVCRTAGLLECVRQTCARGGICEVRGGHRDCYTDQGRCVFDANDQLQSFDGVTGKVERPGVFQMAFLCDQESPDWFRVVLDLHACARNDSSKVTMVHVFFQSMIITVNNQWHSWVNGKKISYPFMSKEGVSVSSTNEAVIIEKVSTMRLTFSGTGEVVLSISTVLTNQICGACGNFNGVTADDMMTSDGRNSTMMSLVASSWNAEDFFTCEV</sequence>
<dbReference type="CDD" id="cd19941">
    <property type="entry name" value="TIL"/>
    <property type="match status" value="5"/>
</dbReference>
<evidence type="ECO:0000259" key="6">
    <source>
        <dbReference type="PROSITE" id="PS51233"/>
    </source>
</evidence>
<keyword evidence="4" id="KW-1015">Disulfide bond</keyword>
<proteinExistence type="predicted"/>
<dbReference type="PROSITE" id="PS51233">
    <property type="entry name" value="VWFD"/>
    <property type="match status" value="5"/>
</dbReference>
<dbReference type="SMART" id="SM00832">
    <property type="entry name" value="C8"/>
    <property type="match status" value="3"/>
</dbReference>
<dbReference type="InterPro" id="IPR009030">
    <property type="entry name" value="Growth_fac_rcpt_cys_sf"/>
</dbReference>
<dbReference type="PANTHER" id="PTHR46160:SF9">
    <property type="entry name" value="PROTEIN PRY2-RELATED"/>
    <property type="match status" value="1"/>
</dbReference>
<dbReference type="Pfam" id="PF01826">
    <property type="entry name" value="TIL"/>
    <property type="match status" value="4"/>
</dbReference>
<evidence type="ECO:0000256" key="3">
    <source>
        <dbReference type="ARBA" id="ARBA00023136"/>
    </source>
</evidence>
<dbReference type="KEGG" id="caua:113058948"/>
<keyword evidence="7" id="KW-1185">Reference proteome</keyword>
<dbReference type="InterPro" id="IPR001846">
    <property type="entry name" value="VWF_type-D"/>
</dbReference>
<dbReference type="Pfam" id="PF00094">
    <property type="entry name" value="VWD"/>
    <property type="match status" value="5"/>
</dbReference>
<evidence type="ECO:0000256" key="1">
    <source>
        <dbReference type="ARBA" id="ARBA00004370"/>
    </source>
</evidence>
<dbReference type="InterPro" id="IPR036084">
    <property type="entry name" value="Ser_inhib-like_sf"/>
</dbReference>
<dbReference type="Proteomes" id="UP000515129">
    <property type="component" value="Chromosome 40"/>
</dbReference>
<feature type="domain" description="VWFD" evidence="6">
    <location>
        <begin position="119"/>
        <end position="314"/>
    </location>
</feature>
<dbReference type="InterPro" id="IPR052749">
    <property type="entry name" value="Alpha-tectorin"/>
</dbReference>
<dbReference type="PANTHER" id="PTHR46160">
    <property type="entry name" value="ALPHA-TECTORIN-RELATED"/>
    <property type="match status" value="1"/>
</dbReference>
<organism evidence="7 8">
    <name type="scientific">Carassius auratus</name>
    <name type="common">Goldfish</name>
    <dbReference type="NCBI Taxonomy" id="7957"/>
    <lineage>
        <taxon>Eukaryota</taxon>
        <taxon>Metazoa</taxon>
        <taxon>Chordata</taxon>
        <taxon>Craniata</taxon>
        <taxon>Vertebrata</taxon>
        <taxon>Euteleostomi</taxon>
        <taxon>Actinopterygii</taxon>
        <taxon>Neopterygii</taxon>
        <taxon>Teleostei</taxon>
        <taxon>Ostariophysi</taxon>
        <taxon>Cypriniformes</taxon>
        <taxon>Cyprinidae</taxon>
        <taxon>Cyprininae</taxon>
        <taxon>Carassius</taxon>
    </lineage>
</organism>
<evidence type="ECO:0000256" key="4">
    <source>
        <dbReference type="ARBA" id="ARBA00023157"/>
    </source>
</evidence>
<feature type="domain" description="VWFD" evidence="6">
    <location>
        <begin position="1194"/>
        <end position="1291"/>
    </location>
</feature>
<dbReference type="SUPFAM" id="SSF57567">
    <property type="entry name" value="Serine protease inhibitors"/>
    <property type="match status" value="4"/>
</dbReference>
<dbReference type="Pfam" id="PF08742">
    <property type="entry name" value="C8"/>
    <property type="match status" value="3"/>
</dbReference>